<dbReference type="Gene3D" id="3.40.1410.10">
    <property type="entry name" value="Chorismate lyase-like"/>
    <property type="match status" value="1"/>
</dbReference>
<keyword evidence="2" id="KW-0238">DNA-binding</keyword>
<dbReference type="SUPFAM" id="SSF64288">
    <property type="entry name" value="Chorismate lyase-like"/>
    <property type="match status" value="1"/>
</dbReference>
<dbReference type="Pfam" id="PF00392">
    <property type="entry name" value="GntR"/>
    <property type="match status" value="1"/>
</dbReference>
<evidence type="ECO:0000313" key="6">
    <source>
        <dbReference type="Proteomes" id="UP000198778"/>
    </source>
</evidence>
<evidence type="ECO:0000313" key="5">
    <source>
        <dbReference type="EMBL" id="SDN85943.1"/>
    </source>
</evidence>
<feature type="domain" description="HTH gntR-type" evidence="4">
    <location>
        <begin position="8"/>
        <end position="76"/>
    </location>
</feature>
<keyword evidence="6" id="KW-1185">Reference proteome</keyword>
<proteinExistence type="predicted"/>
<dbReference type="PRINTS" id="PR00035">
    <property type="entry name" value="HTHGNTR"/>
</dbReference>
<organism evidence="5 6">
    <name type="scientific">Alkalicoccus daliensis</name>
    <dbReference type="NCBI Taxonomy" id="745820"/>
    <lineage>
        <taxon>Bacteria</taxon>
        <taxon>Bacillati</taxon>
        <taxon>Bacillota</taxon>
        <taxon>Bacilli</taxon>
        <taxon>Bacillales</taxon>
        <taxon>Bacillaceae</taxon>
        <taxon>Alkalicoccus</taxon>
    </lineage>
</organism>
<keyword evidence="3" id="KW-0804">Transcription</keyword>
<dbReference type="InterPro" id="IPR050679">
    <property type="entry name" value="Bact_HTH_transcr_reg"/>
</dbReference>
<dbReference type="Gene3D" id="1.10.10.10">
    <property type="entry name" value="Winged helix-like DNA-binding domain superfamily/Winged helix DNA-binding domain"/>
    <property type="match status" value="1"/>
</dbReference>
<dbReference type="CDD" id="cd07377">
    <property type="entry name" value="WHTH_GntR"/>
    <property type="match status" value="1"/>
</dbReference>
<protein>
    <submittedName>
        <fullName evidence="5">Transcriptional regulator, GntR family</fullName>
    </submittedName>
</protein>
<dbReference type="InterPro" id="IPR000524">
    <property type="entry name" value="Tscrpt_reg_HTH_GntR"/>
</dbReference>
<keyword evidence="1" id="KW-0805">Transcription regulation</keyword>
<dbReference type="FunFam" id="1.10.10.10:FF:000079">
    <property type="entry name" value="GntR family transcriptional regulator"/>
    <property type="match status" value="1"/>
</dbReference>
<dbReference type="GO" id="GO:0045892">
    <property type="term" value="P:negative regulation of DNA-templated transcription"/>
    <property type="evidence" value="ECO:0007669"/>
    <property type="project" value="TreeGrafter"/>
</dbReference>
<evidence type="ECO:0000259" key="4">
    <source>
        <dbReference type="PROSITE" id="PS50949"/>
    </source>
</evidence>
<dbReference type="OrthoDB" id="9815017at2"/>
<name>A0A1H0EUD8_9BACI</name>
<evidence type="ECO:0000256" key="2">
    <source>
        <dbReference type="ARBA" id="ARBA00023125"/>
    </source>
</evidence>
<gene>
    <name evidence="5" type="ORF">SAMN04488053_10472</name>
</gene>
<dbReference type="Proteomes" id="UP000198778">
    <property type="component" value="Unassembled WGS sequence"/>
</dbReference>
<dbReference type="Pfam" id="PF07702">
    <property type="entry name" value="UTRA"/>
    <property type="match status" value="1"/>
</dbReference>
<dbReference type="InterPro" id="IPR036390">
    <property type="entry name" value="WH_DNA-bd_sf"/>
</dbReference>
<dbReference type="InterPro" id="IPR036388">
    <property type="entry name" value="WH-like_DNA-bd_sf"/>
</dbReference>
<evidence type="ECO:0000256" key="3">
    <source>
        <dbReference type="ARBA" id="ARBA00023163"/>
    </source>
</evidence>
<dbReference type="SMART" id="SM00345">
    <property type="entry name" value="HTH_GNTR"/>
    <property type="match status" value="1"/>
</dbReference>
<sequence length="243" mass="28034">MINKQSSIPIYYQLAELIRERLAAGEYVPGDMLPSEREFSDRYDISRMTVRQAITSLVNEGILHRKKGTGTFVSAPKINQTLGGLTSFSEDMKARGLTPSNKLLRFEKVLCTRKDIRDILNLTEEDYVYEIERVRLADNQPMAIESIWLNARFVPDLHRDIVQSSLYDYLEKEAGLVIGEATQMLEASIISFEEAELLKVNKDAPVLMIERHTYLQEGTPLEVVRSRYRADRYRFSVDLPRLR</sequence>
<dbReference type="InterPro" id="IPR011663">
    <property type="entry name" value="UTRA"/>
</dbReference>
<dbReference type="GO" id="GO:0003700">
    <property type="term" value="F:DNA-binding transcription factor activity"/>
    <property type="evidence" value="ECO:0007669"/>
    <property type="project" value="InterPro"/>
</dbReference>
<dbReference type="PROSITE" id="PS50949">
    <property type="entry name" value="HTH_GNTR"/>
    <property type="match status" value="1"/>
</dbReference>
<dbReference type="EMBL" id="FNIL01000004">
    <property type="protein sequence ID" value="SDN85943.1"/>
    <property type="molecule type" value="Genomic_DNA"/>
</dbReference>
<dbReference type="RefSeq" id="WP_090842512.1">
    <property type="nucleotide sequence ID" value="NZ_FNIL01000004.1"/>
</dbReference>
<reference evidence="6" key="1">
    <citation type="submission" date="2016-10" db="EMBL/GenBank/DDBJ databases">
        <authorList>
            <person name="Varghese N."/>
            <person name="Submissions S."/>
        </authorList>
    </citation>
    <scope>NUCLEOTIDE SEQUENCE [LARGE SCALE GENOMIC DNA]</scope>
    <source>
        <strain evidence="6">CGMCC 1.10369</strain>
    </source>
</reference>
<dbReference type="SMART" id="SM00866">
    <property type="entry name" value="UTRA"/>
    <property type="match status" value="1"/>
</dbReference>
<dbReference type="PANTHER" id="PTHR44846">
    <property type="entry name" value="MANNOSYL-D-GLYCERATE TRANSPORT/METABOLISM SYSTEM REPRESSOR MNGR-RELATED"/>
    <property type="match status" value="1"/>
</dbReference>
<evidence type="ECO:0000256" key="1">
    <source>
        <dbReference type="ARBA" id="ARBA00023015"/>
    </source>
</evidence>
<accession>A0A1H0EUD8</accession>
<dbReference type="AlphaFoldDB" id="A0A1H0EUD8"/>
<dbReference type="SUPFAM" id="SSF46785">
    <property type="entry name" value="Winged helix' DNA-binding domain"/>
    <property type="match status" value="1"/>
</dbReference>
<dbReference type="InterPro" id="IPR028978">
    <property type="entry name" value="Chorismate_lyase_/UTRA_dom_sf"/>
</dbReference>
<dbReference type="PANTHER" id="PTHR44846:SF1">
    <property type="entry name" value="MANNOSYL-D-GLYCERATE TRANSPORT_METABOLISM SYSTEM REPRESSOR MNGR-RELATED"/>
    <property type="match status" value="1"/>
</dbReference>
<dbReference type="GO" id="GO:0003677">
    <property type="term" value="F:DNA binding"/>
    <property type="evidence" value="ECO:0007669"/>
    <property type="project" value="UniProtKB-KW"/>
</dbReference>
<dbReference type="STRING" id="745820.SAMN04488053_10472"/>